<accession>A0A922N3S8</accession>
<comment type="caution">
    <text evidence="1">The sequence shown here is derived from an EMBL/GenBank/DDBJ whole genome shotgun (WGS) entry which is preliminary data.</text>
</comment>
<evidence type="ECO:0000313" key="1">
    <source>
        <dbReference type="EMBL" id="KAI1507540.1"/>
    </source>
</evidence>
<keyword evidence="2" id="KW-1185">Reference proteome</keyword>
<dbReference type="AlphaFoldDB" id="A0A922N3S8"/>
<reference evidence="2" key="1">
    <citation type="journal article" date="2022" name="Microb. Genom.">
        <title>A global pangenome for the wheat fungal pathogen Pyrenophora tritici-repentis and prediction of effector protein structural homology.</title>
        <authorList>
            <person name="Moolhuijzen P.M."/>
            <person name="See P.T."/>
            <person name="Shi G."/>
            <person name="Powell H.R."/>
            <person name="Cockram J."/>
            <person name="Jorgensen L.N."/>
            <person name="Benslimane H."/>
            <person name="Strelkov S.E."/>
            <person name="Turner J."/>
            <person name="Liu Z."/>
            <person name="Moffat C.S."/>
        </authorList>
    </citation>
    <scope>NUCLEOTIDE SEQUENCE [LARGE SCALE GENOMIC DNA]</scope>
</reference>
<evidence type="ECO:0000313" key="2">
    <source>
        <dbReference type="Proteomes" id="UP000249757"/>
    </source>
</evidence>
<dbReference type="PANTHER" id="PTHR11439">
    <property type="entry name" value="GAG-POL-RELATED RETROTRANSPOSON"/>
    <property type="match status" value="1"/>
</dbReference>
<protein>
    <submittedName>
        <fullName evidence="1">Polyprotein</fullName>
    </submittedName>
</protein>
<dbReference type="Proteomes" id="UP000249757">
    <property type="component" value="Unassembled WGS sequence"/>
</dbReference>
<dbReference type="PANTHER" id="PTHR11439:SF438">
    <property type="entry name" value="REVERSE TRANSCRIPTASE TY1_COPIA-TYPE DOMAIN-CONTAINING PROTEIN"/>
    <property type="match status" value="1"/>
</dbReference>
<name>A0A922N3S8_9PLEO</name>
<gene>
    <name evidence="1" type="ORF">Ptr86124_013474</name>
</gene>
<dbReference type="CDD" id="cd09272">
    <property type="entry name" value="RNase_HI_RT_Ty1"/>
    <property type="match status" value="1"/>
</dbReference>
<proteinExistence type="predicted"/>
<organism evidence="1 2">
    <name type="scientific">Pyrenophora tritici-repentis</name>
    <dbReference type="NCBI Taxonomy" id="45151"/>
    <lineage>
        <taxon>Eukaryota</taxon>
        <taxon>Fungi</taxon>
        <taxon>Dikarya</taxon>
        <taxon>Ascomycota</taxon>
        <taxon>Pezizomycotina</taxon>
        <taxon>Dothideomycetes</taxon>
        <taxon>Pleosporomycetidae</taxon>
        <taxon>Pleosporales</taxon>
        <taxon>Pleosporineae</taxon>
        <taxon>Pleosporaceae</taxon>
        <taxon>Pyrenophora</taxon>
    </lineage>
</organism>
<dbReference type="EMBL" id="NRDI02000038">
    <property type="protein sequence ID" value="KAI1507540.1"/>
    <property type="molecule type" value="Genomic_DNA"/>
</dbReference>
<sequence length="242" mass="27175">MELRPRSDLAEPSEINRYQRKIGSLLFAAVTTRPDIAFAASRLARFLVNPSTEHQDAADRVLLYLKKTESLALELGRGDGLEVASDASFADNTLDRKSSQGYAIKLFGGLIAWRASKQDTVTTSTTEAELLALSQVAKEAIFTSRLLKELQVNLSNPIITIKCDNTQTIRLVNEDVAKLQTKLRHVDIHNHWLRQEVTRKTIRVEYVPSDNMIADGFTKSLPANKWASFLDQLGLVKRKEPR</sequence>